<dbReference type="InterPro" id="IPR016174">
    <property type="entry name" value="Di-haem_cyt_TM"/>
</dbReference>
<comment type="caution">
    <text evidence="14">The sequence shown here is derived from an EMBL/GenBank/DDBJ whole genome shotgun (WGS) entry which is preliminary data.</text>
</comment>
<feature type="transmembrane region" description="Helical" evidence="12">
    <location>
        <begin position="16"/>
        <end position="35"/>
    </location>
</feature>
<dbReference type="Pfam" id="PF04264">
    <property type="entry name" value="YceI"/>
    <property type="match status" value="1"/>
</dbReference>
<feature type="domain" description="Lipid/polyisoprenoid-binding YceI-like" evidence="13">
    <location>
        <begin position="245"/>
        <end position="400"/>
    </location>
</feature>
<evidence type="ECO:0000256" key="7">
    <source>
        <dbReference type="ARBA" id="ARBA00022982"/>
    </source>
</evidence>
<keyword evidence="8 12" id="KW-1133">Transmembrane helix</keyword>
<name>A0A0F9WHF4_9ZZZZ</name>
<sequence length="403" mass="42894">MALTNTSIRYGGVTKFFHWLTALLILTLIALGLYASDLPHDTQAALTRKAWLFSLHKTLGVTVFFVALARILWAFTQPKPGLLNADHRLESWLAETVHWVLYGSLVIVPLAGWINHAAASGFAPIWWPLGQSLPFIPKNTTVEHAFGALHVIAGKLLIGALILHIAGAVKHHVVDRDSTLRRMLPGEAVVGPLPAQHHTAAPVITATIVWVAAIAVGLGLGLGLGQQTEQPALTETAALEDVASDWQVQDGAIALEVTQFGSVVAGSFVDWASAITFDETVQTGKAGEVTTTVSIPSLSLGSVTDQAMGADFFNTEAFPTATFQADINVAADGYIATGTLTIKDQSIPVELPFTLTLQDDTAQMTGTTTLDRRDFGIGETVTDESTLAFSVTVNIDLTATRGQ</sequence>
<evidence type="ECO:0000256" key="5">
    <source>
        <dbReference type="ARBA" id="ARBA00022692"/>
    </source>
</evidence>
<keyword evidence="5 12" id="KW-0812">Transmembrane</keyword>
<comment type="subcellular location">
    <subcellularLocation>
        <location evidence="1">Cell membrane</location>
        <topology evidence="1">Multi-pass membrane protein</topology>
    </subcellularLocation>
</comment>
<proteinExistence type="inferred from homology"/>
<evidence type="ECO:0000256" key="12">
    <source>
        <dbReference type="SAM" id="Phobius"/>
    </source>
</evidence>
<dbReference type="GO" id="GO:0020037">
    <property type="term" value="F:heme binding"/>
    <property type="evidence" value="ECO:0007669"/>
    <property type="project" value="TreeGrafter"/>
</dbReference>
<keyword evidence="6" id="KW-0479">Metal-binding</keyword>
<dbReference type="InterPro" id="IPR007372">
    <property type="entry name" value="Lipid/polyisoprenoid-bd_YceI"/>
</dbReference>
<accession>A0A0F9WHF4</accession>
<dbReference type="GO" id="GO:0005886">
    <property type="term" value="C:plasma membrane"/>
    <property type="evidence" value="ECO:0007669"/>
    <property type="project" value="UniProtKB-SubCell"/>
</dbReference>
<evidence type="ECO:0000256" key="9">
    <source>
        <dbReference type="ARBA" id="ARBA00023004"/>
    </source>
</evidence>
<keyword evidence="4" id="KW-0349">Heme</keyword>
<dbReference type="Gene3D" id="2.40.128.110">
    <property type="entry name" value="Lipid/polyisoprenoid-binding, YceI-like"/>
    <property type="match status" value="1"/>
</dbReference>
<evidence type="ECO:0000259" key="13">
    <source>
        <dbReference type="SMART" id="SM00867"/>
    </source>
</evidence>
<dbReference type="SMART" id="SM00867">
    <property type="entry name" value="YceI"/>
    <property type="match status" value="1"/>
</dbReference>
<dbReference type="PANTHER" id="PTHR30529">
    <property type="entry name" value="CYTOCHROME B561"/>
    <property type="match status" value="1"/>
</dbReference>
<dbReference type="InterPro" id="IPR011577">
    <property type="entry name" value="Cyt_b561_bac/Ni-Hgenase"/>
</dbReference>
<evidence type="ECO:0000256" key="2">
    <source>
        <dbReference type="ARBA" id="ARBA00022448"/>
    </source>
</evidence>
<dbReference type="Pfam" id="PF01292">
    <property type="entry name" value="Ni_hydr_CYTB"/>
    <property type="match status" value="1"/>
</dbReference>
<evidence type="ECO:0000313" key="14">
    <source>
        <dbReference type="EMBL" id="KKN85351.1"/>
    </source>
</evidence>
<keyword evidence="10 12" id="KW-0472">Membrane</keyword>
<keyword evidence="3" id="KW-1003">Cell membrane</keyword>
<evidence type="ECO:0000256" key="4">
    <source>
        <dbReference type="ARBA" id="ARBA00022617"/>
    </source>
</evidence>
<protein>
    <recommendedName>
        <fullName evidence="13">Lipid/polyisoprenoid-binding YceI-like domain-containing protein</fullName>
    </recommendedName>
</protein>
<keyword evidence="7" id="KW-0249">Electron transport</keyword>
<evidence type="ECO:0000256" key="3">
    <source>
        <dbReference type="ARBA" id="ARBA00022475"/>
    </source>
</evidence>
<dbReference type="SUPFAM" id="SSF101874">
    <property type="entry name" value="YceI-like"/>
    <property type="match status" value="1"/>
</dbReference>
<evidence type="ECO:0000256" key="11">
    <source>
        <dbReference type="ARBA" id="ARBA00037975"/>
    </source>
</evidence>
<reference evidence="14" key="1">
    <citation type="journal article" date="2015" name="Nature">
        <title>Complex archaea that bridge the gap between prokaryotes and eukaryotes.</title>
        <authorList>
            <person name="Spang A."/>
            <person name="Saw J.H."/>
            <person name="Jorgensen S.L."/>
            <person name="Zaremba-Niedzwiedzka K."/>
            <person name="Martijn J."/>
            <person name="Lind A.E."/>
            <person name="van Eijk R."/>
            <person name="Schleper C."/>
            <person name="Guy L."/>
            <person name="Ettema T.J."/>
        </authorList>
    </citation>
    <scope>NUCLEOTIDE SEQUENCE</scope>
</reference>
<gene>
    <name evidence="14" type="ORF">LCGC14_0280090</name>
</gene>
<dbReference type="EMBL" id="LAZR01000160">
    <property type="protein sequence ID" value="KKN85351.1"/>
    <property type="molecule type" value="Genomic_DNA"/>
</dbReference>
<dbReference type="GO" id="GO:0022904">
    <property type="term" value="P:respiratory electron transport chain"/>
    <property type="evidence" value="ECO:0007669"/>
    <property type="project" value="InterPro"/>
</dbReference>
<evidence type="ECO:0000256" key="10">
    <source>
        <dbReference type="ARBA" id="ARBA00023136"/>
    </source>
</evidence>
<feature type="transmembrane region" description="Helical" evidence="12">
    <location>
        <begin position="203"/>
        <end position="224"/>
    </location>
</feature>
<dbReference type="InterPro" id="IPR036761">
    <property type="entry name" value="TTHA0802/YceI-like_sf"/>
</dbReference>
<evidence type="ECO:0000256" key="1">
    <source>
        <dbReference type="ARBA" id="ARBA00004651"/>
    </source>
</evidence>
<dbReference type="GO" id="GO:0009055">
    <property type="term" value="F:electron transfer activity"/>
    <property type="evidence" value="ECO:0007669"/>
    <property type="project" value="InterPro"/>
</dbReference>
<dbReference type="GO" id="GO:0046872">
    <property type="term" value="F:metal ion binding"/>
    <property type="evidence" value="ECO:0007669"/>
    <property type="project" value="UniProtKB-KW"/>
</dbReference>
<dbReference type="Gene3D" id="1.20.950.20">
    <property type="entry name" value="Transmembrane di-heme cytochromes, Chain C"/>
    <property type="match status" value="1"/>
</dbReference>
<dbReference type="AlphaFoldDB" id="A0A0F9WHF4"/>
<evidence type="ECO:0000256" key="8">
    <source>
        <dbReference type="ARBA" id="ARBA00022989"/>
    </source>
</evidence>
<keyword evidence="9" id="KW-0408">Iron</keyword>
<feature type="transmembrane region" description="Helical" evidence="12">
    <location>
        <begin position="55"/>
        <end position="76"/>
    </location>
</feature>
<evidence type="ECO:0000256" key="6">
    <source>
        <dbReference type="ARBA" id="ARBA00022723"/>
    </source>
</evidence>
<comment type="similarity">
    <text evidence="11">Belongs to the cytochrome b561 family.</text>
</comment>
<dbReference type="SUPFAM" id="SSF81342">
    <property type="entry name" value="Transmembrane di-heme cytochromes"/>
    <property type="match status" value="1"/>
</dbReference>
<keyword evidence="2" id="KW-0813">Transport</keyword>
<dbReference type="PANTHER" id="PTHR30529:SF7">
    <property type="entry name" value="CYTOCHROME B561 BACTERIAL_NI-HYDROGENASE DOMAIN-CONTAINING PROTEIN"/>
    <property type="match status" value="1"/>
</dbReference>
<organism evidence="14">
    <name type="scientific">marine sediment metagenome</name>
    <dbReference type="NCBI Taxonomy" id="412755"/>
    <lineage>
        <taxon>unclassified sequences</taxon>
        <taxon>metagenomes</taxon>
        <taxon>ecological metagenomes</taxon>
    </lineage>
</organism>
<dbReference type="InterPro" id="IPR052168">
    <property type="entry name" value="Cytochrome_b561_oxidase"/>
</dbReference>
<feature type="transmembrane region" description="Helical" evidence="12">
    <location>
        <begin position="147"/>
        <end position="169"/>
    </location>
</feature>